<gene>
    <name evidence="2" type="ORF">CLOLEP_03007</name>
</gene>
<protein>
    <submittedName>
        <fullName evidence="2">Uncharacterized protein</fullName>
    </submittedName>
</protein>
<comment type="caution">
    <text evidence="2">The sequence shown here is derived from an EMBL/GenBank/DDBJ whole genome shotgun (WGS) entry which is preliminary data.</text>
</comment>
<evidence type="ECO:0000256" key="1">
    <source>
        <dbReference type="SAM" id="Phobius"/>
    </source>
</evidence>
<keyword evidence="1" id="KW-0472">Membrane</keyword>
<sequence length="35" mass="4161">MLIEKSYIAIQLLFICSMTDNLFIEFYVFDEPNKA</sequence>
<keyword evidence="1" id="KW-0812">Transmembrane</keyword>
<keyword evidence="1" id="KW-1133">Transmembrane helix</keyword>
<dbReference type="HOGENOM" id="CLU_3364284_0_0_9"/>
<evidence type="ECO:0000313" key="3">
    <source>
        <dbReference type="Proteomes" id="UP000003490"/>
    </source>
</evidence>
<feature type="transmembrane region" description="Helical" evidence="1">
    <location>
        <begin position="7"/>
        <end position="29"/>
    </location>
</feature>
<dbReference type="Proteomes" id="UP000003490">
    <property type="component" value="Unassembled WGS sequence"/>
</dbReference>
<reference evidence="2 3" key="1">
    <citation type="submission" date="2007-08" db="EMBL/GenBank/DDBJ databases">
        <title>Draft genome sequence of Clostridium leptum (DSM 753).</title>
        <authorList>
            <person name="Sudarsanam P."/>
            <person name="Ley R."/>
            <person name="Guruge J."/>
            <person name="Turnbaugh P.J."/>
            <person name="Mahowald M."/>
            <person name="Liep D."/>
            <person name="Gordon J."/>
        </authorList>
    </citation>
    <scope>NUCLEOTIDE SEQUENCE [LARGE SCALE GENOMIC DNA]</scope>
    <source>
        <strain evidence="2 3">DSM 753</strain>
    </source>
</reference>
<name>A7VWN6_9FIRM</name>
<proteinExistence type="predicted"/>
<reference evidence="2 3" key="2">
    <citation type="submission" date="2007-08" db="EMBL/GenBank/DDBJ databases">
        <authorList>
            <person name="Fulton L."/>
            <person name="Clifton S."/>
            <person name="Fulton B."/>
            <person name="Xu J."/>
            <person name="Minx P."/>
            <person name="Pepin K.H."/>
            <person name="Johnson M."/>
            <person name="Thiruvilangam P."/>
            <person name="Bhonagiri V."/>
            <person name="Nash W.E."/>
            <person name="Wang C."/>
            <person name="Mardis E.R."/>
            <person name="Wilson R.K."/>
        </authorList>
    </citation>
    <scope>NUCLEOTIDE SEQUENCE [LARGE SCALE GENOMIC DNA]</scope>
    <source>
        <strain evidence="2 3">DSM 753</strain>
    </source>
</reference>
<dbReference type="AlphaFoldDB" id="A7VWN6"/>
<evidence type="ECO:0000313" key="2">
    <source>
        <dbReference type="EMBL" id="EDO60184.1"/>
    </source>
</evidence>
<dbReference type="EMBL" id="ABCB02000020">
    <property type="protein sequence ID" value="EDO60184.1"/>
    <property type="molecule type" value="Genomic_DNA"/>
</dbReference>
<organism evidence="2 3">
    <name type="scientific">[Clostridium] leptum DSM 753</name>
    <dbReference type="NCBI Taxonomy" id="428125"/>
    <lineage>
        <taxon>Bacteria</taxon>
        <taxon>Bacillati</taxon>
        <taxon>Bacillota</taxon>
        <taxon>Clostridia</taxon>
        <taxon>Eubacteriales</taxon>
        <taxon>Oscillospiraceae</taxon>
        <taxon>Oscillospiraceae incertae sedis</taxon>
    </lineage>
</organism>
<accession>A7VWN6</accession>